<keyword evidence="2" id="KW-1185">Reference proteome</keyword>
<reference evidence="1" key="2">
    <citation type="submission" date="2021-10" db="EMBL/GenBank/DDBJ databases">
        <authorList>
            <person name="Piombo E."/>
        </authorList>
    </citation>
    <scope>NUCLEOTIDE SEQUENCE</scope>
</reference>
<organism evidence="1 2">
    <name type="scientific">Clonostachys rosea f. rosea IK726</name>
    <dbReference type="NCBI Taxonomy" id="1349383"/>
    <lineage>
        <taxon>Eukaryota</taxon>
        <taxon>Fungi</taxon>
        <taxon>Dikarya</taxon>
        <taxon>Ascomycota</taxon>
        <taxon>Pezizomycotina</taxon>
        <taxon>Sordariomycetes</taxon>
        <taxon>Hypocreomycetidae</taxon>
        <taxon>Hypocreales</taxon>
        <taxon>Bionectriaceae</taxon>
        <taxon>Clonostachys</taxon>
    </lineage>
</organism>
<protein>
    <submittedName>
        <fullName evidence="1">Uncharacterized protein</fullName>
    </submittedName>
</protein>
<comment type="caution">
    <text evidence="1">The sequence shown here is derived from an EMBL/GenBank/DDBJ whole genome shotgun (WGS) entry which is preliminary data.</text>
</comment>
<reference evidence="1" key="1">
    <citation type="submission" date="2020-04" db="EMBL/GenBank/DDBJ databases">
        <authorList>
            <person name="Broberg M."/>
        </authorList>
    </citation>
    <scope>NUCLEOTIDE SEQUENCE</scope>
</reference>
<sequence>MAAAAEKVEENPVPQRDIAEKDNASHTSTNDDDDDSTDRVDQNSLRRHISIASAEAAAAGAAAEMSMAAESIVQTDPNAIGWDGPDDPANPMNWPDNKKWATVILISLMTILTPLGSSMFAPGVPDIMAEFKSRDETLATFVVSVYVLGFAFGPLLAAPMSEIYGRAICYNVANVAFVIFTVGTALSQNMGMMIAFRFLMGFAGSTPITNGSGSIADMFPIEKRGRAMSVWAMGPMLGPCIGPVAGGYLVQYLNWRWVFWIMAMAGGAISLAGLFLVNETYHPKLVGNKVRKLRKETGNPDLYNALEDQTTTEKMRLKLAIIRPLKILFMLPSVSLMSLYVAVIYGILYLMISTFTFVFGANQYGFSTGTVGLSYIPTGIGCIIGMVLFGALTDMEVKKRQKKGETPVPEDRLAIYMIVLAGVTTTVSLFWYGWSVQQKVHWICPMIAVAVFCFGLMGVMMTVQIYLIDCYIQYAASVIAALTVFRSIVGAFLPMAGLSMYNKLGYGWGNSLLGFLCLILAPAPLFFWKYGARIRARFQIKL</sequence>
<gene>
    <name evidence="1" type="ORF">CRV2_00002357</name>
</gene>
<accession>A0ACA9TJ00</accession>
<proteinExistence type="predicted"/>
<evidence type="ECO:0000313" key="2">
    <source>
        <dbReference type="Proteomes" id="UP000836387"/>
    </source>
</evidence>
<dbReference type="Proteomes" id="UP000836387">
    <property type="component" value="Unassembled WGS sequence"/>
</dbReference>
<name>A0ACA9TJ00_BIOOC</name>
<evidence type="ECO:0000313" key="1">
    <source>
        <dbReference type="EMBL" id="CAG9940935.1"/>
    </source>
</evidence>
<dbReference type="EMBL" id="CADEHS020000005">
    <property type="protein sequence ID" value="CAG9940935.1"/>
    <property type="molecule type" value="Genomic_DNA"/>
</dbReference>